<evidence type="ECO:0000313" key="3">
    <source>
        <dbReference type="EMBL" id="MBA9055967.1"/>
    </source>
</evidence>
<dbReference type="InterPro" id="IPR013783">
    <property type="entry name" value="Ig-like_fold"/>
</dbReference>
<dbReference type="AlphaFoldDB" id="A0A7W3NSQ3"/>
<dbReference type="Pfam" id="PF10633">
    <property type="entry name" value="NPCBM_assoc"/>
    <property type="match status" value="1"/>
</dbReference>
<sequence>MHVLSVLRRTVTTAAALAAAVVPALALAPAAHADQARALRSGFTVYTNERNVPTPGLENFGAVRSTVAYDYFHLTCDAAGCYSDGGALPTEDAYKAKILDYVQQFHGGPTDPVVLDFEPIALTEVSGPAATNAFALWKQLIHWTHEAMPKAPVGAYGYDWKTTNIDLVKKLHAPGLLDFFAPRAYFDKTPGMTGWNSNLDGALANDHAIAPGQPVVPYISPSFSGNTGTGYLDGTQIDTIFATLKARTQGVVVWEPDAKGPAACGWFNAFSANMGTLTNTASHGPLTAKATTPGGDCTVPAGATTTVPVTFTNTSSAATAATTVQAPGGLPAGWSVTWSDTSVPALAPGAAWTTSFTVTAPAAGPDNTALLHQTTGLGDTRFAMVAY</sequence>
<comment type="caution">
    <text evidence="3">The sequence shown here is derived from an EMBL/GenBank/DDBJ whole genome shotgun (WGS) entry which is preliminary data.</text>
</comment>
<reference evidence="3 4" key="1">
    <citation type="submission" date="2020-08" db="EMBL/GenBank/DDBJ databases">
        <title>Sequencing the genomes of 1000 actinobacteria strains.</title>
        <authorList>
            <person name="Klenk H.-P."/>
        </authorList>
    </citation>
    <scope>NUCLEOTIDE SEQUENCE [LARGE SCALE GENOMIC DNA]</scope>
    <source>
        <strain evidence="3 4">DSM 41827</strain>
    </source>
</reference>
<evidence type="ECO:0000256" key="1">
    <source>
        <dbReference type="SAM" id="SignalP"/>
    </source>
</evidence>
<dbReference type="InterPro" id="IPR006311">
    <property type="entry name" value="TAT_signal"/>
</dbReference>
<feature type="domain" description="Alpha-galactosidase NEW3" evidence="2">
    <location>
        <begin position="301"/>
        <end position="362"/>
    </location>
</feature>
<dbReference type="InterPro" id="IPR017853">
    <property type="entry name" value="GH"/>
</dbReference>
<keyword evidence="1" id="KW-0732">Signal</keyword>
<dbReference type="SUPFAM" id="SSF51445">
    <property type="entry name" value="(Trans)glycosidases"/>
    <property type="match status" value="1"/>
</dbReference>
<accession>A0A7W3NSQ3</accession>
<protein>
    <recommendedName>
        <fullName evidence="2">Alpha-galactosidase NEW3 domain-containing protein</fullName>
    </recommendedName>
</protein>
<dbReference type="PROSITE" id="PS51318">
    <property type="entry name" value="TAT"/>
    <property type="match status" value="1"/>
</dbReference>
<proteinExistence type="predicted"/>
<feature type="chain" id="PRO_5031346459" description="Alpha-galactosidase NEW3 domain-containing protein" evidence="1">
    <location>
        <begin position="34"/>
        <end position="387"/>
    </location>
</feature>
<dbReference type="InterPro" id="IPR018905">
    <property type="entry name" value="A-galactase_NEW3"/>
</dbReference>
<evidence type="ECO:0000259" key="2">
    <source>
        <dbReference type="Pfam" id="PF10633"/>
    </source>
</evidence>
<evidence type="ECO:0000313" key="4">
    <source>
        <dbReference type="Proteomes" id="UP000577386"/>
    </source>
</evidence>
<keyword evidence="4" id="KW-1185">Reference proteome</keyword>
<dbReference type="Gene3D" id="2.60.40.10">
    <property type="entry name" value="Immunoglobulins"/>
    <property type="match status" value="1"/>
</dbReference>
<organism evidence="3 4">
    <name type="scientific">Streptomyces murinus</name>
    <dbReference type="NCBI Taxonomy" id="33900"/>
    <lineage>
        <taxon>Bacteria</taxon>
        <taxon>Bacillati</taxon>
        <taxon>Actinomycetota</taxon>
        <taxon>Actinomycetes</taxon>
        <taxon>Kitasatosporales</taxon>
        <taxon>Streptomycetaceae</taxon>
        <taxon>Streptomyces</taxon>
    </lineage>
</organism>
<feature type="signal peptide" evidence="1">
    <location>
        <begin position="1"/>
        <end position="33"/>
    </location>
</feature>
<gene>
    <name evidence="3" type="ORF">HDA42_005145</name>
</gene>
<dbReference type="GeneID" id="93976433"/>
<dbReference type="EMBL" id="JACJIJ010000002">
    <property type="protein sequence ID" value="MBA9055967.1"/>
    <property type="molecule type" value="Genomic_DNA"/>
</dbReference>
<dbReference type="RefSeq" id="WP_182776686.1">
    <property type="nucleotide sequence ID" value="NZ_BAAAHW010000005.1"/>
</dbReference>
<dbReference type="Proteomes" id="UP000577386">
    <property type="component" value="Unassembled WGS sequence"/>
</dbReference>
<dbReference type="GO" id="GO:0005975">
    <property type="term" value="P:carbohydrate metabolic process"/>
    <property type="evidence" value="ECO:0007669"/>
    <property type="project" value="UniProtKB-ARBA"/>
</dbReference>
<name>A0A7W3NSQ3_STRMR</name>